<organism evidence="2 3">
    <name type="scientific">Tenacibaculum polynesiense</name>
    <dbReference type="NCBI Taxonomy" id="3137857"/>
    <lineage>
        <taxon>Bacteria</taxon>
        <taxon>Pseudomonadati</taxon>
        <taxon>Bacteroidota</taxon>
        <taxon>Flavobacteriia</taxon>
        <taxon>Flavobacteriales</taxon>
        <taxon>Flavobacteriaceae</taxon>
        <taxon>Tenacibaculum</taxon>
    </lineage>
</organism>
<dbReference type="RefSeq" id="WP_348716503.1">
    <property type="nucleotide sequence ID" value="NZ_CAXJIO010000011.1"/>
</dbReference>
<dbReference type="EMBL" id="CAXJIO010000011">
    <property type="protein sequence ID" value="CAL2102790.1"/>
    <property type="molecule type" value="Genomic_DNA"/>
</dbReference>
<feature type="transmembrane region" description="Helical" evidence="1">
    <location>
        <begin position="73"/>
        <end position="91"/>
    </location>
</feature>
<reference evidence="2 3" key="1">
    <citation type="submission" date="2024-05" db="EMBL/GenBank/DDBJ databases">
        <authorList>
            <person name="Duchaud E."/>
        </authorList>
    </citation>
    <scope>NUCLEOTIDE SEQUENCE [LARGE SCALE GENOMIC DNA]</scope>
    <source>
        <strain evidence="2">Ena-SAMPLE-TAB-13-05-2024-13:56:06:370-140308</strain>
    </source>
</reference>
<protein>
    <submittedName>
        <fullName evidence="2">Uncharacterized protein</fullName>
    </submittedName>
</protein>
<evidence type="ECO:0000313" key="2">
    <source>
        <dbReference type="EMBL" id="CAL2102790.1"/>
    </source>
</evidence>
<evidence type="ECO:0000313" key="3">
    <source>
        <dbReference type="Proteomes" id="UP001497527"/>
    </source>
</evidence>
<feature type="transmembrane region" description="Helical" evidence="1">
    <location>
        <begin position="120"/>
        <end position="139"/>
    </location>
</feature>
<feature type="transmembrane region" description="Helical" evidence="1">
    <location>
        <begin position="7"/>
        <end position="26"/>
    </location>
</feature>
<keyword evidence="1" id="KW-0472">Membrane</keyword>
<dbReference type="Proteomes" id="UP001497527">
    <property type="component" value="Unassembled WGS sequence"/>
</dbReference>
<accession>A0ABM9PB21</accession>
<keyword evidence="1" id="KW-1133">Transmembrane helix</keyword>
<feature type="transmembrane region" description="Helical" evidence="1">
    <location>
        <begin position="38"/>
        <end position="61"/>
    </location>
</feature>
<gene>
    <name evidence="2" type="ORF">T190423A01A_20541</name>
</gene>
<proteinExistence type="predicted"/>
<keyword evidence="3" id="KW-1185">Reference proteome</keyword>
<name>A0ABM9PB21_9FLAO</name>
<keyword evidence="1" id="KW-0812">Transmembrane</keyword>
<evidence type="ECO:0000256" key="1">
    <source>
        <dbReference type="SAM" id="Phobius"/>
    </source>
</evidence>
<comment type="caution">
    <text evidence="2">The sequence shown here is derived from an EMBL/GenBank/DDBJ whole genome shotgun (WGS) entry which is preliminary data.</text>
</comment>
<sequence>MNKLLKVVVAIIAILGIVGFVMVAGAEEKTPEMDSAAGFMVNVAYVLLVATVVVAVALSLFSLMKNPAALKKTLLGLVVLGVVLLVAYFTASDAAVYDAQGALVKDGEAGATSKWVGTGITYSLILGAIGMVFFVWDLLKGLVKS</sequence>